<comment type="function">
    <text evidence="1">Component of the U5 snRNP complex that is required for spliceosome assembly and for pre-mRNA splicing.</text>
</comment>
<comment type="caution">
    <text evidence="11">The sequence shown here is derived from an EMBL/GenBank/DDBJ whole genome shotgun (WGS) entry which is preliminary data.</text>
</comment>
<dbReference type="Gene3D" id="1.25.40.550">
    <property type="entry name" value="Aar2, C-terminal domain-like"/>
    <property type="match status" value="1"/>
</dbReference>
<dbReference type="Proteomes" id="UP001168821">
    <property type="component" value="Unassembled WGS sequence"/>
</dbReference>
<dbReference type="GO" id="GO:0000244">
    <property type="term" value="P:spliceosomal tri-snRNP complex assembly"/>
    <property type="evidence" value="ECO:0007669"/>
    <property type="project" value="TreeGrafter"/>
</dbReference>
<dbReference type="PANTHER" id="PTHR12689:SF4">
    <property type="entry name" value="PROTEIN AAR2 HOMOLOG"/>
    <property type="match status" value="1"/>
</dbReference>
<reference evidence="11" key="1">
    <citation type="journal article" date="2023" name="G3 (Bethesda)">
        <title>Whole genome assemblies of Zophobas morio and Tenebrio molitor.</title>
        <authorList>
            <person name="Kaur S."/>
            <person name="Stinson S.A."/>
            <person name="diCenzo G.C."/>
        </authorList>
    </citation>
    <scope>NUCLEOTIDE SEQUENCE</scope>
    <source>
        <strain evidence="11">QUZm001</strain>
    </source>
</reference>
<dbReference type="GO" id="GO:0005681">
    <property type="term" value="C:spliceosomal complex"/>
    <property type="evidence" value="ECO:0007669"/>
    <property type="project" value="UniProtKB-KW"/>
</dbReference>
<dbReference type="FunFam" id="2.60.34.20:FF:000001">
    <property type="entry name" value="protein AAR2 homolog"/>
    <property type="match status" value="1"/>
</dbReference>
<dbReference type="CDD" id="cd13778">
    <property type="entry name" value="Aar2_C"/>
    <property type="match status" value="1"/>
</dbReference>
<evidence type="ECO:0000313" key="12">
    <source>
        <dbReference type="Proteomes" id="UP001168821"/>
    </source>
</evidence>
<dbReference type="InterPro" id="IPR038514">
    <property type="entry name" value="AAR2_C_sf"/>
</dbReference>
<feature type="domain" description="AAR2 N-terminal" evidence="10">
    <location>
        <begin position="12"/>
        <end position="143"/>
    </location>
</feature>
<dbReference type="EMBL" id="JALNTZ010000001">
    <property type="protein sequence ID" value="KAJ3665870.1"/>
    <property type="molecule type" value="Genomic_DNA"/>
</dbReference>
<dbReference type="InterPro" id="IPR007946">
    <property type="entry name" value="AAR2"/>
</dbReference>
<evidence type="ECO:0000256" key="3">
    <source>
        <dbReference type="ARBA" id="ARBA00016372"/>
    </source>
</evidence>
<keyword evidence="12" id="KW-1185">Reference proteome</keyword>
<evidence type="ECO:0000259" key="9">
    <source>
        <dbReference type="Pfam" id="PF05282"/>
    </source>
</evidence>
<keyword evidence="4" id="KW-0507">mRNA processing</keyword>
<dbReference type="AlphaFoldDB" id="A0AA38MP75"/>
<organism evidence="11 12">
    <name type="scientific">Zophobas morio</name>
    <dbReference type="NCBI Taxonomy" id="2755281"/>
    <lineage>
        <taxon>Eukaryota</taxon>
        <taxon>Metazoa</taxon>
        <taxon>Ecdysozoa</taxon>
        <taxon>Arthropoda</taxon>
        <taxon>Hexapoda</taxon>
        <taxon>Insecta</taxon>
        <taxon>Pterygota</taxon>
        <taxon>Neoptera</taxon>
        <taxon>Endopterygota</taxon>
        <taxon>Coleoptera</taxon>
        <taxon>Polyphaga</taxon>
        <taxon>Cucujiformia</taxon>
        <taxon>Tenebrionidae</taxon>
        <taxon>Zophobas</taxon>
    </lineage>
</organism>
<dbReference type="Pfam" id="PF20981">
    <property type="entry name" value="AAR2_1st"/>
    <property type="match status" value="1"/>
</dbReference>
<protein>
    <recommendedName>
        <fullName evidence="3">Protein AAR2 homolog</fullName>
    </recommendedName>
    <alternativeName>
        <fullName evidence="7">AAR2 splicing factor homolog</fullName>
    </alternativeName>
</protein>
<dbReference type="PANTHER" id="PTHR12689">
    <property type="entry name" value="A1 CISTRON SPLICING FACTOR AAR2-RELATED"/>
    <property type="match status" value="1"/>
</dbReference>
<evidence type="ECO:0000313" key="11">
    <source>
        <dbReference type="EMBL" id="KAJ3665870.1"/>
    </source>
</evidence>
<dbReference type="FunFam" id="1.25.40.550:FF:000001">
    <property type="entry name" value="AAR2 splicing factor homolog"/>
    <property type="match status" value="1"/>
</dbReference>
<sequence length="375" mass="42600">MDQATARRLLNEGAFFIFLNVPEGTEFGIDMKSWNTGEKFRGVKMIPPGLHFVFYSSVSSTDDVAPRIGFFHNFKRGEVFVKKWDKQTEQISTEPVSEAEIVGLKDNLLALDGFLGPYPYDILDKWSSLSSNISNNVLAKLVPKSGQVKAALELQSCSDADRPRGVKRDLLEIKNSPVEEKRRSSSGEADLLPSLKPLEGTELRLTPFPERNFPEGSSPSEITQHSLDLTYVFETVLGHYSRPIEIIGELEFCYICFLVGHSLEAFDQWKKIVTVFCSCDLAIAKYRRLFDVFLSVLEVQLKEIPEEFLADIVSNDNFVYVNLKKFFRTIHDSNLDGQLKTKADRFKNSLTTTYLWDFEYVDSSEEDEAPVVVEL</sequence>
<comment type="subunit">
    <text evidence="8">Interacts with PRPF8 (via RNase H homology domain). Component of a U5 snRNP complex that contains PRPF8.</text>
</comment>
<dbReference type="Gene3D" id="2.60.34.20">
    <property type="match status" value="1"/>
</dbReference>
<evidence type="ECO:0000256" key="5">
    <source>
        <dbReference type="ARBA" id="ARBA00022728"/>
    </source>
</evidence>
<accession>A0AA38MP75</accession>
<evidence type="ECO:0000256" key="4">
    <source>
        <dbReference type="ARBA" id="ARBA00022664"/>
    </source>
</evidence>
<evidence type="ECO:0000256" key="1">
    <source>
        <dbReference type="ARBA" id="ARBA00003708"/>
    </source>
</evidence>
<comment type="similarity">
    <text evidence="2">Belongs to the AAR2 family.</text>
</comment>
<feature type="domain" description="AAR2 C-terminal" evidence="9">
    <location>
        <begin position="206"/>
        <end position="359"/>
    </location>
</feature>
<evidence type="ECO:0000256" key="7">
    <source>
        <dbReference type="ARBA" id="ARBA00030625"/>
    </source>
</evidence>
<evidence type="ECO:0000256" key="2">
    <source>
        <dbReference type="ARBA" id="ARBA00006281"/>
    </source>
</evidence>
<gene>
    <name evidence="11" type="ORF">Zmor_001335</name>
</gene>
<evidence type="ECO:0000256" key="6">
    <source>
        <dbReference type="ARBA" id="ARBA00023187"/>
    </source>
</evidence>
<evidence type="ECO:0000256" key="8">
    <source>
        <dbReference type="ARBA" id="ARBA00047009"/>
    </source>
</evidence>
<keyword evidence="5" id="KW-0747">Spliceosome</keyword>
<evidence type="ECO:0000259" key="10">
    <source>
        <dbReference type="Pfam" id="PF20981"/>
    </source>
</evidence>
<dbReference type="Pfam" id="PF05282">
    <property type="entry name" value="AAR2"/>
    <property type="match status" value="1"/>
</dbReference>
<proteinExistence type="inferred from homology"/>
<dbReference type="InterPro" id="IPR038516">
    <property type="entry name" value="AAR2_N_sf"/>
</dbReference>
<dbReference type="InterPro" id="IPR033648">
    <property type="entry name" value="AAR2_C"/>
</dbReference>
<keyword evidence="6" id="KW-0508">mRNA splicing</keyword>
<dbReference type="CDD" id="cd13777">
    <property type="entry name" value="Aar2_N"/>
    <property type="match status" value="1"/>
</dbReference>
<dbReference type="InterPro" id="IPR033647">
    <property type="entry name" value="Aar2_N"/>
</dbReference>
<name>A0AA38MP75_9CUCU</name>